<dbReference type="EMBL" id="PYDT01000001">
    <property type="protein sequence ID" value="THU71914.1"/>
    <property type="molecule type" value="Genomic_DNA"/>
</dbReference>
<keyword evidence="3" id="KW-1185">Reference proteome</keyword>
<proteinExistence type="predicted"/>
<gene>
    <name evidence="2" type="ORF">C4D60_Mb04t06540</name>
</gene>
<comment type="caution">
    <text evidence="2">The sequence shown here is derived from an EMBL/GenBank/DDBJ whole genome shotgun (WGS) entry which is preliminary data.</text>
</comment>
<reference evidence="2 3" key="1">
    <citation type="journal article" date="2019" name="Nat. Plants">
        <title>Genome sequencing of Musa balbisiana reveals subgenome evolution and function divergence in polyploid bananas.</title>
        <authorList>
            <person name="Yao X."/>
        </authorList>
    </citation>
    <scope>NUCLEOTIDE SEQUENCE [LARGE SCALE GENOMIC DNA]</scope>
    <source>
        <strain evidence="3">cv. DH-PKW</strain>
        <tissue evidence="2">Leaves</tissue>
    </source>
</reference>
<evidence type="ECO:0000256" key="1">
    <source>
        <dbReference type="SAM" id="SignalP"/>
    </source>
</evidence>
<feature type="chain" id="PRO_5020651088" evidence="1">
    <location>
        <begin position="28"/>
        <end position="75"/>
    </location>
</feature>
<accession>A0A4S8KA41</accession>
<evidence type="ECO:0000313" key="2">
    <source>
        <dbReference type="EMBL" id="THU71914.1"/>
    </source>
</evidence>
<dbReference type="Proteomes" id="UP000317650">
    <property type="component" value="Chromosome 4"/>
</dbReference>
<evidence type="ECO:0000313" key="3">
    <source>
        <dbReference type="Proteomes" id="UP000317650"/>
    </source>
</evidence>
<dbReference type="AlphaFoldDB" id="A0A4S8KA41"/>
<name>A0A4S8KA41_MUSBA</name>
<protein>
    <submittedName>
        <fullName evidence="2">Uncharacterized protein</fullName>
    </submittedName>
</protein>
<sequence length="75" mass="7666">MADTKTAVVAFLLVALLVASAAPSASGFCFPECYDRCANGKIGNVPCATMCAQACIVPRVLPDGRDPTMMNAGGN</sequence>
<feature type="signal peptide" evidence="1">
    <location>
        <begin position="1"/>
        <end position="27"/>
    </location>
</feature>
<organism evidence="2 3">
    <name type="scientific">Musa balbisiana</name>
    <name type="common">Banana</name>
    <dbReference type="NCBI Taxonomy" id="52838"/>
    <lineage>
        <taxon>Eukaryota</taxon>
        <taxon>Viridiplantae</taxon>
        <taxon>Streptophyta</taxon>
        <taxon>Embryophyta</taxon>
        <taxon>Tracheophyta</taxon>
        <taxon>Spermatophyta</taxon>
        <taxon>Magnoliopsida</taxon>
        <taxon>Liliopsida</taxon>
        <taxon>Zingiberales</taxon>
        <taxon>Musaceae</taxon>
        <taxon>Musa</taxon>
    </lineage>
</organism>
<keyword evidence="1" id="KW-0732">Signal</keyword>